<dbReference type="GeneID" id="33565950"/>
<accession>A0A1Y2GNX9</accession>
<feature type="compositionally biased region" description="Polar residues" evidence="7">
    <location>
        <begin position="581"/>
        <end position="591"/>
    </location>
</feature>
<dbReference type="EMBL" id="MCFF01000017">
    <property type="protein sequence ID" value="ORZ16830.1"/>
    <property type="molecule type" value="Genomic_DNA"/>
</dbReference>
<dbReference type="SMART" id="SM00490">
    <property type="entry name" value="HELICc"/>
    <property type="match status" value="1"/>
</dbReference>
<feature type="short sequence motif" description="Q motif" evidence="6">
    <location>
        <begin position="79"/>
        <end position="107"/>
    </location>
</feature>
<evidence type="ECO:0000259" key="9">
    <source>
        <dbReference type="PROSITE" id="PS51194"/>
    </source>
</evidence>
<dbReference type="PANTHER" id="PTHR47958">
    <property type="entry name" value="ATP-DEPENDENT RNA HELICASE DBP3"/>
    <property type="match status" value="1"/>
</dbReference>
<dbReference type="AlphaFoldDB" id="A0A1Y2GNX9"/>
<dbReference type="InterPro" id="IPR014001">
    <property type="entry name" value="Helicase_ATP-bd"/>
</dbReference>
<dbReference type="Pfam" id="PF00271">
    <property type="entry name" value="Helicase_C"/>
    <property type="match status" value="1"/>
</dbReference>
<organism evidence="11 12">
    <name type="scientific">Lobosporangium transversale</name>
    <dbReference type="NCBI Taxonomy" id="64571"/>
    <lineage>
        <taxon>Eukaryota</taxon>
        <taxon>Fungi</taxon>
        <taxon>Fungi incertae sedis</taxon>
        <taxon>Mucoromycota</taxon>
        <taxon>Mortierellomycotina</taxon>
        <taxon>Mortierellomycetes</taxon>
        <taxon>Mortierellales</taxon>
        <taxon>Mortierellaceae</taxon>
        <taxon>Lobosporangium</taxon>
    </lineage>
</organism>
<feature type="compositionally biased region" description="Basic and acidic residues" evidence="7">
    <location>
        <begin position="506"/>
        <end position="518"/>
    </location>
</feature>
<keyword evidence="4" id="KW-0347">Helicase</keyword>
<evidence type="ECO:0000256" key="6">
    <source>
        <dbReference type="PROSITE-ProRule" id="PRU00552"/>
    </source>
</evidence>
<keyword evidence="3 11" id="KW-0378">Hydrolase</keyword>
<dbReference type="InterPro" id="IPR011545">
    <property type="entry name" value="DEAD/DEAH_box_helicase_dom"/>
</dbReference>
<keyword evidence="2" id="KW-0547">Nucleotide-binding</keyword>
<feature type="domain" description="DEAD-box RNA helicase Q" evidence="10">
    <location>
        <begin position="79"/>
        <end position="107"/>
    </location>
</feature>
<evidence type="ECO:0000259" key="8">
    <source>
        <dbReference type="PROSITE" id="PS51192"/>
    </source>
</evidence>
<dbReference type="OrthoDB" id="196131at2759"/>
<feature type="compositionally biased region" description="Low complexity" evidence="7">
    <location>
        <begin position="519"/>
        <end position="533"/>
    </location>
</feature>
<keyword evidence="5" id="KW-0067">ATP-binding</keyword>
<keyword evidence="12" id="KW-1185">Reference proteome</keyword>
<dbReference type="GO" id="GO:0016787">
    <property type="term" value="F:hydrolase activity"/>
    <property type="evidence" value="ECO:0007669"/>
    <property type="project" value="UniProtKB-KW"/>
</dbReference>
<dbReference type="RefSeq" id="XP_021881765.1">
    <property type="nucleotide sequence ID" value="XM_022024106.1"/>
</dbReference>
<feature type="compositionally biased region" description="Basic and acidic residues" evidence="7">
    <location>
        <begin position="774"/>
        <end position="784"/>
    </location>
</feature>
<dbReference type="PROSITE" id="PS00039">
    <property type="entry name" value="DEAD_ATP_HELICASE"/>
    <property type="match status" value="1"/>
</dbReference>
<dbReference type="InterPro" id="IPR027417">
    <property type="entry name" value="P-loop_NTPase"/>
</dbReference>
<name>A0A1Y2GNX9_9FUNG</name>
<evidence type="ECO:0000259" key="10">
    <source>
        <dbReference type="PROSITE" id="PS51195"/>
    </source>
</evidence>
<dbReference type="SMART" id="SM00487">
    <property type="entry name" value="DEXDc"/>
    <property type="match status" value="1"/>
</dbReference>
<feature type="domain" description="Helicase ATP-binding" evidence="8">
    <location>
        <begin position="110"/>
        <end position="301"/>
    </location>
</feature>
<reference evidence="11 12" key="1">
    <citation type="submission" date="2016-07" db="EMBL/GenBank/DDBJ databases">
        <title>Pervasive Adenine N6-methylation of Active Genes in Fungi.</title>
        <authorList>
            <consortium name="DOE Joint Genome Institute"/>
            <person name="Mondo S.J."/>
            <person name="Dannebaum R.O."/>
            <person name="Kuo R.C."/>
            <person name="Labutti K."/>
            <person name="Haridas S."/>
            <person name="Kuo A."/>
            <person name="Salamov A."/>
            <person name="Ahrendt S.R."/>
            <person name="Lipzen A."/>
            <person name="Sullivan W."/>
            <person name="Andreopoulos W.B."/>
            <person name="Clum A."/>
            <person name="Lindquist E."/>
            <person name="Daum C."/>
            <person name="Ramamoorthy G.K."/>
            <person name="Gryganskyi A."/>
            <person name="Culley D."/>
            <person name="Magnuson J.K."/>
            <person name="James T.Y."/>
            <person name="O'Malley M.A."/>
            <person name="Stajich J.E."/>
            <person name="Spatafora J.W."/>
            <person name="Visel A."/>
            <person name="Grigoriev I.V."/>
        </authorList>
    </citation>
    <scope>NUCLEOTIDE SEQUENCE [LARGE SCALE GENOMIC DNA]</scope>
    <source>
        <strain evidence="11 12">NRRL 3116</strain>
    </source>
</reference>
<dbReference type="Proteomes" id="UP000193648">
    <property type="component" value="Unassembled WGS sequence"/>
</dbReference>
<dbReference type="PROSITE" id="PS51192">
    <property type="entry name" value="HELICASE_ATP_BIND_1"/>
    <property type="match status" value="1"/>
</dbReference>
<dbReference type="Pfam" id="PF00270">
    <property type="entry name" value="DEAD"/>
    <property type="match status" value="1"/>
</dbReference>
<protein>
    <recommendedName>
        <fullName evidence="1">RNA helicase</fullName>
        <ecNumber evidence="1">3.6.4.13</ecNumber>
    </recommendedName>
</protein>
<evidence type="ECO:0000313" key="12">
    <source>
        <dbReference type="Proteomes" id="UP000193648"/>
    </source>
</evidence>
<dbReference type="GO" id="GO:0003676">
    <property type="term" value="F:nucleic acid binding"/>
    <property type="evidence" value="ECO:0007669"/>
    <property type="project" value="InterPro"/>
</dbReference>
<evidence type="ECO:0000256" key="7">
    <source>
        <dbReference type="SAM" id="MobiDB-lite"/>
    </source>
</evidence>
<comment type="caution">
    <text evidence="11">The sequence shown here is derived from an EMBL/GenBank/DDBJ whole genome shotgun (WGS) entry which is preliminary data.</text>
</comment>
<gene>
    <name evidence="11" type="ORF">BCR41DRAFT_353247</name>
</gene>
<dbReference type="InterPro" id="IPR014014">
    <property type="entry name" value="RNA_helicase_DEAD_Q_motif"/>
</dbReference>
<evidence type="ECO:0000256" key="5">
    <source>
        <dbReference type="ARBA" id="ARBA00022840"/>
    </source>
</evidence>
<feature type="domain" description="Helicase C-terminal" evidence="9">
    <location>
        <begin position="329"/>
        <end position="473"/>
    </location>
</feature>
<proteinExistence type="predicted"/>
<dbReference type="Gene3D" id="3.40.50.300">
    <property type="entry name" value="P-loop containing nucleotide triphosphate hydrolases"/>
    <property type="match status" value="2"/>
</dbReference>
<dbReference type="PROSITE" id="PS51194">
    <property type="entry name" value="HELICASE_CTER"/>
    <property type="match status" value="1"/>
</dbReference>
<dbReference type="PROSITE" id="PS51195">
    <property type="entry name" value="Q_MOTIF"/>
    <property type="match status" value="1"/>
</dbReference>
<dbReference type="EC" id="3.6.4.13" evidence="1"/>
<dbReference type="GO" id="GO:0005524">
    <property type="term" value="F:ATP binding"/>
    <property type="evidence" value="ECO:0007669"/>
    <property type="project" value="UniProtKB-KW"/>
</dbReference>
<evidence type="ECO:0000313" key="11">
    <source>
        <dbReference type="EMBL" id="ORZ16830.1"/>
    </source>
</evidence>
<dbReference type="CDD" id="cd18787">
    <property type="entry name" value="SF2_C_DEAD"/>
    <property type="match status" value="1"/>
</dbReference>
<dbReference type="STRING" id="64571.A0A1Y2GNX9"/>
<evidence type="ECO:0000256" key="4">
    <source>
        <dbReference type="ARBA" id="ARBA00022806"/>
    </source>
</evidence>
<dbReference type="FunFam" id="3.40.50.300:FF:000008">
    <property type="entry name" value="ATP-dependent RNA helicase RhlB"/>
    <property type="match status" value="1"/>
</dbReference>
<evidence type="ECO:0000256" key="3">
    <source>
        <dbReference type="ARBA" id="ARBA00022801"/>
    </source>
</evidence>
<dbReference type="InterPro" id="IPR000629">
    <property type="entry name" value="RNA-helicase_DEAD-box_CS"/>
</dbReference>
<dbReference type="InterPro" id="IPR001650">
    <property type="entry name" value="Helicase_C-like"/>
</dbReference>
<feature type="region of interest" description="Disordered" evidence="7">
    <location>
        <begin position="501"/>
        <end position="826"/>
    </location>
</feature>
<feature type="compositionally biased region" description="Polar residues" evidence="7">
    <location>
        <begin position="746"/>
        <end position="772"/>
    </location>
</feature>
<evidence type="ECO:0000256" key="2">
    <source>
        <dbReference type="ARBA" id="ARBA00022741"/>
    </source>
</evidence>
<dbReference type="InParanoid" id="A0A1Y2GNX9"/>
<feature type="compositionally biased region" description="Polar residues" evidence="7">
    <location>
        <begin position="543"/>
        <end position="553"/>
    </location>
</feature>
<dbReference type="SUPFAM" id="SSF52540">
    <property type="entry name" value="P-loop containing nucleoside triphosphate hydrolases"/>
    <property type="match status" value="1"/>
</dbReference>
<feature type="compositionally biased region" description="Polar residues" evidence="7">
    <location>
        <begin position="710"/>
        <end position="725"/>
    </location>
</feature>
<sequence>MFRPEDPPKIEDYNGLWACQKPVYEWKEEFTEGSAPIDLELETELFGDDRRVQAGVHFDKYSRISVRRKGGPDRHTPISSFEEAGLHPTIMDNIRRMKYVAPTPIQKNAIPLLMAGYDLLACSQTGSGKTAAFLLPVLSKILSKIARSSSPTRPRPGARWTKASPQALILLPTRELGIQIFDEARRFTYMSRIRPVVIYGGADLRIQREQLLQGCDLLIATPGRLVDAMERGMVALDKVRQLILDEADRILDMGFETTIREILCNSDLPRDETLHMMMFSATFPSQIQVLARDFMKEDYCRLRMGRIGGTTTNILQKVIKVDELDKEQTLVDLLYSQPPSRTLIFVGSKRMADYLDDILYNQKFPCISLHGDRSQREREQALEAFKSGRSPILIATSIAARGLDIKNVLHVINYDLCDDIDDYVHRIGRTARAGNPGLATTFYTDRNYVIAPHLVKLLIECEQEVPEFLQPYITEESSEENDFVDPDTYDTLKLEQQQNHQSYNGHDTHNGAGVHDRYQSSYSESNNQSPSYQKAGLGDRYSGTDNQYSSSQKMGLGDRYSEADNEYGPSQKAGSGGRFSNVDSQYPSSQRAELGDRYSDVDNGYKSPQRAGLGDRLSNMDSQYPSSQRAELGDRYSDVDNGYKSPQRAGLGDRLSSMDSQYSSSQRAGLGDRYSDADNGYKSPQRAGLGDRLSSMDSHHSPLQRAGPGNRNSDAGNEYNSSQRTGTGGRNMDPLDDLVPSFEKASINNRYSNGTNHDSQPTQGATPSNNNWAPRDDRHSRDDYPASFSSTNKPFKEPVSPSKETQEGFGDNAWLKAPTGYRQEMRTSDWDARAQALALGWN</sequence>
<dbReference type="GO" id="GO:0003724">
    <property type="term" value="F:RNA helicase activity"/>
    <property type="evidence" value="ECO:0007669"/>
    <property type="project" value="UniProtKB-EC"/>
</dbReference>
<evidence type="ECO:0000256" key="1">
    <source>
        <dbReference type="ARBA" id="ARBA00012552"/>
    </source>
</evidence>
<feature type="compositionally biased region" description="Polar residues" evidence="7">
    <location>
        <begin position="619"/>
        <end position="629"/>
    </location>
</feature>